<dbReference type="InterPro" id="IPR051320">
    <property type="entry name" value="Viral_Replic_Matur_Polypro"/>
</dbReference>
<dbReference type="Gene3D" id="3.30.70.270">
    <property type="match status" value="2"/>
</dbReference>
<protein>
    <recommendedName>
        <fullName evidence="1">Reverse transcriptase domain-containing protein</fullName>
    </recommendedName>
</protein>
<evidence type="ECO:0000313" key="2">
    <source>
        <dbReference type="EMBL" id="CEL62801.1"/>
    </source>
</evidence>
<dbReference type="AlphaFoldDB" id="A0A0B7FXW8"/>
<keyword evidence="3" id="KW-1185">Reference proteome</keyword>
<dbReference type="OrthoDB" id="1750432at2759"/>
<dbReference type="InterPro" id="IPR043128">
    <property type="entry name" value="Rev_trsase/Diguanyl_cyclase"/>
</dbReference>
<dbReference type="InterPro" id="IPR000477">
    <property type="entry name" value="RT_dom"/>
</dbReference>
<dbReference type="Pfam" id="PF00078">
    <property type="entry name" value="RVT_1"/>
    <property type="match status" value="1"/>
</dbReference>
<name>A0A0B7FXW8_THACB</name>
<dbReference type="PANTHER" id="PTHR33064:SF37">
    <property type="entry name" value="RIBONUCLEASE H"/>
    <property type="match status" value="1"/>
</dbReference>
<dbReference type="FunFam" id="3.30.70.270:FF:000003">
    <property type="entry name" value="Transposon Ty3-G Gag-Pol polyprotein"/>
    <property type="match status" value="1"/>
</dbReference>
<dbReference type="CDD" id="cd01647">
    <property type="entry name" value="RT_LTR"/>
    <property type="match status" value="1"/>
</dbReference>
<dbReference type="SUPFAM" id="SSF56672">
    <property type="entry name" value="DNA/RNA polymerases"/>
    <property type="match status" value="1"/>
</dbReference>
<evidence type="ECO:0000313" key="3">
    <source>
        <dbReference type="Proteomes" id="UP000059188"/>
    </source>
</evidence>
<proteinExistence type="predicted"/>
<dbReference type="PANTHER" id="PTHR33064">
    <property type="entry name" value="POL PROTEIN"/>
    <property type="match status" value="1"/>
</dbReference>
<reference evidence="2 3" key="1">
    <citation type="submission" date="2014-11" db="EMBL/GenBank/DDBJ databases">
        <authorList>
            <person name="Wibberg Daniel"/>
        </authorList>
    </citation>
    <scope>NUCLEOTIDE SEQUENCE [LARGE SCALE GENOMIC DNA]</scope>
    <source>
        <strain evidence="2">Rhizoctonia solani AG1-IB 7/3/14</strain>
    </source>
</reference>
<sequence>MVSQVMQQGDCNAGATYQQLMNHLFSAHIGVFMYVYLDDIIIFSNTIEEHVSHIRTILNILEREKFYLSPKKMQFFTKEINLLGHVINEKGIKMDPHKVDSIEKWKTPTTKEQIASYIGALGYLAPNCKGIRQPMAILSKCASGTGRFCWEGTQERAFNKTKQIVVKHRDTHAQHFTPIFLRAVRLEKVSESGLKVLVQAPARWQPGCQRISPWITSDSSWQDVDNEEKMIRTGIQLTGSIWKFED</sequence>
<dbReference type="PROSITE" id="PS50878">
    <property type="entry name" value="RT_POL"/>
    <property type="match status" value="1"/>
</dbReference>
<accession>A0A0B7FXW8</accession>
<dbReference type="InterPro" id="IPR043502">
    <property type="entry name" value="DNA/RNA_pol_sf"/>
</dbReference>
<feature type="domain" description="Reverse transcriptase" evidence="1">
    <location>
        <begin position="1"/>
        <end position="87"/>
    </location>
</feature>
<organism evidence="2 3">
    <name type="scientific">Thanatephorus cucumeris (strain AG1-IB / isolate 7/3/14)</name>
    <name type="common">Lettuce bottom rot fungus</name>
    <name type="synonym">Rhizoctonia solani</name>
    <dbReference type="NCBI Taxonomy" id="1108050"/>
    <lineage>
        <taxon>Eukaryota</taxon>
        <taxon>Fungi</taxon>
        <taxon>Dikarya</taxon>
        <taxon>Basidiomycota</taxon>
        <taxon>Agaricomycotina</taxon>
        <taxon>Agaricomycetes</taxon>
        <taxon>Cantharellales</taxon>
        <taxon>Ceratobasidiaceae</taxon>
        <taxon>Rhizoctonia</taxon>
        <taxon>Rhizoctonia solani AG-1</taxon>
    </lineage>
</organism>
<gene>
    <name evidence="2" type="ORF">RSOLAG1IB_12575</name>
</gene>
<dbReference type="Proteomes" id="UP000059188">
    <property type="component" value="Unassembled WGS sequence"/>
</dbReference>
<dbReference type="EMBL" id="LN679806">
    <property type="protein sequence ID" value="CEL62801.1"/>
    <property type="molecule type" value="Genomic_DNA"/>
</dbReference>
<evidence type="ECO:0000259" key="1">
    <source>
        <dbReference type="PROSITE" id="PS50878"/>
    </source>
</evidence>